<keyword evidence="7" id="KW-0963">Cytoplasm</keyword>
<dbReference type="InterPro" id="IPR036416">
    <property type="entry name" value="Pept_tRNA_hydro_sf"/>
</dbReference>
<dbReference type="GO" id="GO:0004045">
    <property type="term" value="F:peptidyl-tRNA hydrolase activity"/>
    <property type="evidence" value="ECO:0007669"/>
    <property type="project" value="UniProtKB-UniRule"/>
</dbReference>
<keyword evidence="4 7" id="KW-0694">RNA-binding</keyword>
<dbReference type="Proteomes" id="UP000256856">
    <property type="component" value="Chromosome"/>
</dbReference>
<dbReference type="EC" id="3.1.1.29" evidence="1 7"/>
<dbReference type="GO" id="GO:0072344">
    <property type="term" value="P:rescue of stalled ribosome"/>
    <property type="evidence" value="ECO:0007669"/>
    <property type="project" value="UniProtKB-UniRule"/>
</dbReference>
<dbReference type="EMBL" id="CP028374">
    <property type="protein sequence ID" value="AXN02341.1"/>
    <property type="molecule type" value="Genomic_DNA"/>
</dbReference>
<feature type="active site" description="Proton acceptor" evidence="7">
    <location>
        <position position="22"/>
    </location>
</feature>
<comment type="function">
    <text evidence="7">Catalyzes the release of premature peptidyl moieties from peptidyl-tRNA molecules trapped in stalled 50S ribosomal subunits, and thus maintains levels of free tRNAs and 50S ribosomes.</text>
</comment>
<dbReference type="InterPro" id="IPR018171">
    <property type="entry name" value="Pept_tRNA_hydro_CS"/>
</dbReference>
<proteinExistence type="inferred from homology"/>
<reference evidence="10 11" key="1">
    <citation type="submission" date="2018-03" db="EMBL/GenBank/DDBJ databases">
        <title>A parallel universe: an anciently diverged bacterial symbiosis in a Hawaiian planthopper (Hemiptera: Cixiidae) reveals rearranged nutritional responsibilities.</title>
        <authorList>
            <person name="Bennett G."/>
            <person name="Mao M."/>
        </authorList>
    </citation>
    <scope>NUCLEOTIDE SEQUENCE [LARGE SCALE GENOMIC DNA]</scope>
    <source>
        <strain evidence="10 11">OLIH</strain>
    </source>
</reference>
<dbReference type="InterPro" id="IPR001328">
    <property type="entry name" value="Pept_tRNA_hydro"/>
</dbReference>
<feature type="site" description="Discriminates between blocked and unblocked aminoacyl-tRNA" evidence="7">
    <location>
        <position position="12"/>
    </location>
</feature>
<evidence type="ECO:0000256" key="5">
    <source>
        <dbReference type="ARBA" id="ARBA00038063"/>
    </source>
</evidence>
<keyword evidence="2 7" id="KW-0820">tRNA-binding</keyword>
<dbReference type="FunFam" id="3.40.50.1470:FF:000001">
    <property type="entry name" value="Peptidyl-tRNA hydrolase"/>
    <property type="match status" value="1"/>
</dbReference>
<organism evidence="10 11">
    <name type="scientific">Candidatus Purcelliella pentastirinorum</name>
    <dbReference type="NCBI Taxonomy" id="472834"/>
    <lineage>
        <taxon>Bacteria</taxon>
        <taxon>Pseudomonadati</taxon>
        <taxon>Pseudomonadota</taxon>
        <taxon>Gammaproteobacteria</taxon>
        <taxon>Enterobacterales</taxon>
        <taxon>Enterobacteriaceae</taxon>
        <taxon>Candidatus Purcelliella</taxon>
    </lineage>
</organism>
<comment type="subunit">
    <text evidence="7">Monomer.</text>
</comment>
<feature type="site" description="Stabilizes the basic form of H active site to accept a proton" evidence="7">
    <location>
        <position position="95"/>
    </location>
</feature>
<evidence type="ECO:0000256" key="6">
    <source>
        <dbReference type="ARBA" id="ARBA00050038"/>
    </source>
</evidence>
<dbReference type="AlphaFoldDB" id="A0A346E036"/>
<evidence type="ECO:0000256" key="2">
    <source>
        <dbReference type="ARBA" id="ARBA00022555"/>
    </source>
</evidence>
<feature type="binding site" evidence="7">
    <location>
        <position position="116"/>
    </location>
    <ligand>
        <name>tRNA</name>
        <dbReference type="ChEBI" id="CHEBI:17843"/>
    </ligand>
</feature>
<evidence type="ECO:0000256" key="3">
    <source>
        <dbReference type="ARBA" id="ARBA00022801"/>
    </source>
</evidence>
<comment type="function">
    <text evidence="7">Hydrolyzes ribosome-free peptidyl-tRNAs (with 1 or more amino acids incorporated), which drop off the ribosome during protein synthesis, or as a result of ribosome stalling.</text>
</comment>
<comment type="subcellular location">
    <subcellularLocation>
        <location evidence="7">Cytoplasm</location>
    </subcellularLocation>
</comment>
<evidence type="ECO:0000313" key="11">
    <source>
        <dbReference type="Proteomes" id="UP000256856"/>
    </source>
</evidence>
<keyword evidence="11" id="KW-1185">Reference proteome</keyword>
<dbReference type="GO" id="GO:0005737">
    <property type="term" value="C:cytoplasm"/>
    <property type="evidence" value="ECO:0007669"/>
    <property type="project" value="UniProtKB-SubCell"/>
</dbReference>
<evidence type="ECO:0000313" key="10">
    <source>
        <dbReference type="EMBL" id="AXN02341.1"/>
    </source>
</evidence>
<feature type="binding site" evidence="7">
    <location>
        <position position="68"/>
    </location>
    <ligand>
        <name>tRNA</name>
        <dbReference type="ChEBI" id="CHEBI:17843"/>
    </ligand>
</feature>
<dbReference type="KEGG" id="ppet:C9I82_385"/>
<accession>A0A346E036</accession>
<dbReference type="NCBIfam" id="TIGR00447">
    <property type="entry name" value="pth"/>
    <property type="match status" value="1"/>
</dbReference>
<dbReference type="SUPFAM" id="SSF53178">
    <property type="entry name" value="Peptidyl-tRNA hydrolase-like"/>
    <property type="match status" value="1"/>
</dbReference>
<dbReference type="PROSITE" id="PS01195">
    <property type="entry name" value="PEPT_TRNA_HYDROL_1"/>
    <property type="match status" value="1"/>
</dbReference>
<sequence>MIHMKLIVGLNNNNLKYKNTRHNIGSWFVETLAKTYKKKFKIKKIFLGKISKIEINKKKVYLLIPNTYINLSGNSVLLFIKYYKIKKKNIIIVHDELDLIPGIAKFKRGINCCGHNGIKHIAKKIKYDKFYRLRIGIGHPVKNNNINKFVLNKPKKNEKKLINNAIKKAIKSIKILIKKNIIIAMNKLHNYK</sequence>
<evidence type="ECO:0000256" key="4">
    <source>
        <dbReference type="ARBA" id="ARBA00022884"/>
    </source>
</evidence>
<dbReference type="GO" id="GO:0000049">
    <property type="term" value="F:tRNA binding"/>
    <property type="evidence" value="ECO:0007669"/>
    <property type="project" value="UniProtKB-UniRule"/>
</dbReference>
<feature type="binding site" evidence="7">
    <location>
        <position position="70"/>
    </location>
    <ligand>
        <name>tRNA</name>
        <dbReference type="ChEBI" id="CHEBI:17843"/>
    </ligand>
</feature>
<dbReference type="HAMAP" id="MF_00083">
    <property type="entry name" value="Pept_tRNA_hydro_bact"/>
    <property type="match status" value="1"/>
</dbReference>
<comment type="similarity">
    <text evidence="5 7 9">Belongs to the PTH family.</text>
</comment>
<dbReference type="GO" id="GO:0006515">
    <property type="term" value="P:protein quality control for misfolded or incompletely synthesized proteins"/>
    <property type="evidence" value="ECO:0007669"/>
    <property type="project" value="UniProtKB-UniRule"/>
</dbReference>
<feature type="binding site" evidence="7">
    <location>
        <position position="17"/>
    </location>
    <ligand>
        <name>tRNA</name>
        <dbReference type="ChEBI" id="CHEBI:17843"/>
    </ligand>
</feature>
<evidence type="ECO:0000256" key="1">
    <source>
        <dbReference type="ARBA" id="ARBA00013260"/>
    </source>
</evidence>
<dbReference type="Gene3D" id="3.40.50.1470">
    <property type="entry name" value="Peptidyl-tRNA hydrolase"/>
    <property type="match status" value="1"/>
</dbReference>
<evidence type="ECO:0000256" key="8">
    <source>
        <dbReference type="RuleBase" id="RU000673"/>
    </source>
</evidence>
<name>A0A346E036_9ENTR</name>
<keyword evidence="3 7" id="KW-0378">Hydrolase</keyword>
<comment type="catalytic activity">
    <reaction evidence="7 8">
        <text>an N-acyl-L-alpha-aminoacyl-tRNA + H2O = an N-acyl-L-amino acid + a tRNA + H(+)</text>
        <dbReference type="Rhea" id="RHEA:54448"/>
        <dbReference type="Rhea" id="RHEA-COMP:10123"/>
        <dbReference type="Rhea" id="RHEA-COMP:13883"/>
        <dbReference type="ChEBI" id="CHEBI:15377"/>
        <dbReference type="ChEBI" id="CHEBI:15378"/>
        <dbReference type="ChEBI" id="CHEBI:59874"/>
        <dbReference type="ChEBI" id="CHEBI:78442"/>
        <dbReference type="ChEBI" id="CHEBI:138191"/>
        <dbReference type="EC" id="3.1.1.29"/>
    </reaction>
</comment>
<evidence type="ECO:0000256" key="7">
    <source>
        <dbReference type="HAMAP-Rule" id="MF_00083"/>
    </source>
</evidence>
<dbReference type="PANTHER" id="PTHR17224:SF1">
    <property type="entry name" value="PEPTIDYL-TRNA HYDROLASE"/>
    <property type="match status" value="1"/>
</dbReference>
<dbReference type="Pfam" id="PF01195">
    <property type="entry name" value="Pept_tRNA_hydro"/>
    <property type="match status" value="1"/>
</dbReference>
<evidence type="ECO:0000256" key="9">
    <source>
        <dbReference type="RuleBase" id="RU004320"/>
    </source>
</evidence>
<protein>
    <recommendedName>
        <fullName evidence="6 7">Peptidyl-tRNA hydrolase</fullName>
        <shortName evidence="7">Pth</shortName>
        <ecNumber evidence="1 7">3.1.1.29</ecNumber>
    </recommendedName>
</protein>
<dbReference type="PANTHER" id="PTHR17224">
    <property type="entry name" value="PEPTIDYL-TRNA HYDROLASE"/>
    <property type="match status" value="1"/>
</dbReference>
<gene>
    <name evidence="7" type="primary">pth</name>
    <name evidence="10" type="ORF">C9I82_385</name>
</gene>